<evidence type="ECO:0000259" key="6">
    <source>
        <dbReference type="Pfam" id="PF08281"/>
    </source>
</evidence>
<keyword evidence="3" id="KW-0731">Sigma factor</keyword>
<evidence type="ECO:0000256" key="1">
    <source>
        <dbReference type="ARBA" id="ARBA00010641"/>
    </source>
</evidence>
<dbReference type="Proteomes" id="UP000260795">
    <property type="component" value="Unassembled WGS sequence"/>
</dbReference>
<dbReference type="GO" id="GO:0003677">
    <property type="term" value="F:DNA binding"/>
    <property type="evidence" value="ECO:0007669"/>
    <property type="project" value="InterPro"/>
</dbReference>
<comment type="caution">
    <text evidence="7">The sequence shown here is derived from an EMBL/GenBank/DDBJ whole genome shotgun (WGS) entry which is preliminary data.</text>
</comment>
<dbReference type="InterPro" id="IPR013249">
    <property type="entry name" value="RNA_pol_sigma70_r4_t2"/>
</dbReference>
<dbReference type="Proteomes" id="UP000284640">
    <property type="component" value="Unassembled WGS sequence"/>
</dbReference>
<dbReference type="Pfam" id="PF08281">
    <property type="entry name" value="Sigma70_r4_2"/>
    <property type="match status" value="1"/>
</dbReference>
<evidence type="ECO:0000313" key="8">
    <source>
        <dbReference type="EMBL" id="RHE59574.1"/>
    </source>
</evidence>
<evidence type="ECO:0000313" key="10">
    <source>
        <dbReference type="Proteomes" id="UP000284640"/>
    </source>
</evidence>
<dbReference type="PANTHER" id="PTHR43133">
    <property type="entry name" value="RNA POLYMERASE ECF-TYPE SIGMA FACTO"/>
    <property type="match status" value="1"/>
</dbReference>
<comment type="similarity">
    <text evidence="1">Belongs to the sigma-70 factor family. ECF subfamily.</text>
</comment>
<keyword evidence="4" id="KW-0804">Transcription</keyword>
<evidence type="ECO:0000256" key="2">
    <source>
        <dbReference type="ARBA" id="ARBA00023015"/>
    </source>
</evidence>
<dbReference type="GO" id="GO:0006352">
    <property type="term" value="P:DNA-templated transcription initiation"/>
    <property type="evidence" value="ECO:0007669"/>
    <property type="project" value="InterPro"/>
</dbReference>
<accession>A0A3E4QZ23</accession>
<dbReference type="InterPro" id="IPR039425">
    <property type="entry name" value="RNA_pol_sigma-70-like"/>
</dbReference>
<evidence type="ECO:0000256" key="4">
    <source>
        <dbReference type="ARBA" id="ARBA00023163"/>
    </source>
</evidence>
<dbReference type="Pfam" id="PF04542">
    <property type="entry name" value="Sigma70_r2"/>
    <property type="match status" value="1"/>
</dbReference>
<organism evidence="7 9">
    <name type="scientific">Bacteroides uniformis</name>
    <dbReference type="NCBI Taxonomy" id="820"/>
    <lineage>
        <taxon>Bacteria</taxon>
        <taxon>Pseudomonadati</taxon>
        <taxon>Bacteroidota</taxon>
        <taxon>Bacteroidia</taxon>
        <taxon>Bacteroidales</taxon>
        <taxon>Bacteroidaceae</taxon>
        <taxon>Bacteroides</taxon>
    </lineage>
</organism>
<sequence length="189" mass="22201">MKYDSPTSAALSECEEIFRIYYLSLINYACKFVLRKTIAEDIVQEMFMTIWMNRESIHINRETIKPYLYKAVRNRCLNYISLLKNTLSLDEEGIDFLIQKEVFEMPDENLSLEDVERELRYCIESLPPQCRKVFVYSRHHKLKNSEIAAILEISEKAVEKHITKALKIIREGLQKKGLLSYLILVIVGC</sequence>
<feature type="domain" description="RNA polymerase sigma-70 region 2" evidence="5">
    <location>
        <begin position="18"/>
        <end position="80"/>
    </location>
</feature>
<dbReference type="InterPro" id="IPR013325">
    <property type="entry name" value="RNA_pol_sigma_r2"/>
</dbReference>
<dbReference type="Gene3D" id="1.10.1740.10">
    <property type="match status" value="1"/>
</dbReference>
<gene>
    <name evidence="8" type="ORF">DW729_11390</name>
    <name evidence="7" type="ORF">DXC80_12650</name>
</gene>
<dbReference type="SUPFAM" id="SSF88659">
    <property type="entry name" value="Sigma3 and sigma4 domains of RNA polymerase sigma factors"/>
    <property type="match status" value="1"/>
</dbReference>
<dbReference type="NCBIfam" id="TIGR02985">
    <property type="entry name" value="Sig70_bacteroi1"/>
    <property type="match status" value="1"/>
</dbReference>
<dbReference type="InterPro" id="IPR014284">
    <property type="entry name" value="RNA_pol_sigma-70_dom"/>
</dbReference>
<dbReference type="InterPro" id="IPR036388">
    <property type="entry name" value="WH-like_DNA-bd_sf"/>
</dbReference>
<feature type="domain" description="RNA polymerase sigma factor 70 region 4 type 2" evidence="6">
    <location>
        <begin position="117"/>
        <end position="167"/>
    </location>
</feature>
<dbReference type="InterPro" id="IPR007627">
    <property type="entry name" value="RNA_pol_sigma70_r2"/>
</dbReference>
<dbReference type="PANTHER" id="PTHR43133:SF46">
    <property type="entry name" value="RNA POLYMERASE SIGMA-70 FACTOR ECF SUBFAMILY"/>
    <property type="match status" value="1"/>
</dbReference>
<reference evidence="9 10" key="1">
    <citation type="submission" date="2018-08" db="EMBL/GenBank/DDBJ databases">
        <title>A genome reference for cultivated species of the human gut microbiota.</title>
        <authorList>
            <person name="Zou Y."/>
            <person name="Xue W."/>
            <person name="Luo G."/>
        </authorList>
    </citation>
    <scope>NUCLEOTIDE SEQUENCE [LARGE SCALE GENOMIC DNA]</scope>
    <source>
        <strain evidence="8 10">AM27-46</strain>
        <strain evidence="7 9">TF08-13</strain>
    </source>
</reference>
<name>A0A3E4QZ23_BACUN</name>
<dbReference type="AlphaFoldDB" id="A0A3E4QZ23"/>
<dbReference type="InterPro" id="IPR014327">
    <property type="entry name" value="RNA_pol_sigma70_bacteroid"/>
</dbReference>
<evidence type="ECO:0000313" key="7">
    <source>
        <dbReference type="EMBL" id="RGL12472.1"/>
    </source>
</evidence>
<protein>
    <submittedName>
        <fullName evidence="7">RNA polymerase sigma-70 factor</fullName>
    </submittedName>
</protein>
<dbReference type="NCBIfam" id="TIGR02937">
    <property type="entry name" value="sigma70-ECF"/>
    <property type="match status" value="1"/>
</dbReference>
<dbReference type="EMBL" id="QSKL01000009">
    <property type="protein sequence ID" value="RHE59574.1"/>
    <property type="molecule type" value="Genomic_DNA"/>
</dbReference>
<evidence type="ECO:0000256" key="3">
    <source>
        <dbReference type="ARBA" id="ARBA00023082"/>
    </source>
</evidence>
<dbReference type="SUPFAM" id="SSF88946">
    <property type="entry name" value="Sigma2 domain of RNA polymerase sigma factors"/>
    <property type="match status" value="1"/>
</dbReference>
<dbReference type="Gene3D" id="1.10.10.10">
    <property type="entry name" value="Winged helix-like DNA-binding domain superfamily/Winged helix DNA-binding domain"/>
    <property type="match status" value="1"/>
</dbReference>
<dbReference type="RefSeq" id="WP_117681322.1">
    <property type="nucleotide sequence ID" value="NZ_JAHONI010000016.1"/>
</dbReference>
<proteinExistence type="inferred from homology"/>
<dbReference type="GO" id="GO:0016987">
    <property type="term" value="F:sigma factor activity"/>
    <property type="evidence" value="ECO:0007669"/>
    <property type="project" value="UniProtKB-KW"/>
</dbReference>
<dbReference type="InterPro" id="IPR013324">
    <property type="entry name" value="RNA_pol_sigma_r3/r4-like"/>
</dbReference>
<keyword evidence="2" id="KW-0805">Transcription regulation</keyword>
<evidence type="ECO:0000313" key="9">
    <source>
        <dbReference type="Proteomes" id="UP000260795"/>
    </source>
</evidence>
<evidence type="ECO:0000259" key="5">
    <source>
        <dbReference type="Pfam" id="PF04542"/>
    </source>
</evidence>
<dbReference type="EMBL" id="QSRK01000019">
    <property type="protein sequence ID" value="RGL12472.1"/>
    <property type="molecule type" value="Genomic_DNA"/>
</dbReference>